<dbReference type="GO" id="GO:0005886">
    <property type="term" value="C:plasma membrane"/>
    <property type="evidence" value="ECO:0007669"/>
    <property type="project" value="InterPro"/>
</dbReference>
<evidence type="ECO:0000259" key="5">
    <source>
        <dbReference type="Pfam" id="PF04357"/>
    </source>
</evidence>
<dbReference type="InterPro" id="IPR007452">
    <property type="entry name" value="TamB_C"/>
</dbReference>
<dbReference type="PANTHER" id="PTHR36985:SF1">
    <property type="entry name" value="TRANSLOCATION AND ASSEMBLY MODULE SUBUNIT TAMB"/>
    <property type="match status" value="1"/>
</dbReference>
<dbReference type="GO" id="GO:0009306">
    <property type="term" value="P:protein secretion"/>
    <property type="evidence" value="ECO:0007669"/>
    <property type="project" value="InterPro"/>
</dbReference>
<keyword evidence="4" id="KW-0472">Membrane</keyword>
<dbReference type="RefSeq" id="WP_183333958.1">
    <property type="nucleotide sequence ID" value="NZ_BMHX01000003.1"/>
</dbReference>
<protein>
    <submittedName>
        <fullName evidence="6">Translocation and assembly module TamB</fullName>
    </submittedName>
</protein>
<evidence type="ECO:0000313" key="6">
    <source>
        <dbReference type="EMBL" id="MBB6167960.1"/>
    </source>
</evidence>
<proteinExistence type="predicted"/>
<gene>
    <name evidence="6" type="ORF">HNQ73_001583</name>
</gene>
<dbReference type="Proteomes" id="UP000588017">
    <property type="component" value="Unassembled WGS sequence"/>
</dbReference>
<dbReference type="Pfam" id="PF04357">
    <property type="entry name" value="TamB"/>
    <property type="match status" value="2"/>
</dbReference>
<accession>A0A841K7A7</accession>
<keyword evidence="3" id="KW-1133">Transmembrane helix</keyword>
<dbReference type="EMBL" id="JACHEH010000003">
    <property type="protein sequence ID" value="MBB6167960.1"/>
    <property type="molecule type" value="Genomic_DNA"/>
</dbReference>
<comment type="caution">
    <text evidence="6">The sequence shown here is derived from an EMBL/GenBank/DDBJ whole genome shotgun (WGS) entry which is preliminary data.</text>
</comment>
<name>A0A841K7A7_9HYPH</name>
<feature type="domain" description="Translocation and assembly module TamB C-terminal" evidence="5">
    <location>
        <begin position="885"/>
        <end position="1060"/>
    </location>
</feature>
<dbReference type="GO" id="GO:0097347">
    <property type="term" value="C:TAM protein secretion complex"/>
    <property type="evidence" value="ECO:0007669"/>
    <property type="project" value="TreeGrafter"/>
</dbReference>
<keyword evidence="2" id="KW-0812">Transmembrane</keyword>
<comment type="subcellular location">
    <subcellularLocation>
        <location evidence="1">Membrane</location>
        <topology evidence="1">Single-pass membrane protein</topology>
    </subcellularLocation>
</comment>
<sequence>MHRSSKAGRVARAILLTVAGAVILLAVAAVLMLRTDVGRGQLVRLVETLASGPDMRLSIGRLDGALPFDMTVSDVSVADREGVWLTLDRAHLAWRPLSLLSGVVEVNVLEAGRVAVARPPVPGTGPATEGSGPPRLPFGVIVERLAVEEVALGEALVGEPVSLAVSGDARLVDPADGLSGEIAIRRTDGVAATVDGTLRFVPDTGQLVVDVRAVEPAGDIVSRLAGLPDLPPLDFSLRGDGPLDNWRGDLALTLGASARAQATATITRDADGRQLALDGTADIAALLPDRYAPLAAGEATLHLRAKRFDDGRIEVGELFAEGAGGRVTGTGTLDEARDAVSGRLTLSLPSAMPYAALAPVALSWRGLEATATVEGPLSRPRLALTATGDGLSIEQNAIGRAILGLRAEADGAPLQPDTRFAFDLTADLRDLAPQSSELAGVVGSEAHLTANGTATLDGADIAALRLDLAPLAATFSGTVSTEAVDGKVNVERADLAALRAFMDRPLAGVVALTGDVSASFDLSRLAVTLNGMARGLETGVAQADGLLGRDVRLSGGFRRNADGSFGFERFTVSGAHVGLIADGSATENRANVTAKLDLPDLSQLDARVTGRADVDATLTGSLDALDARLRLVIDGASALGRPVERLAADIEARDLTGAATGTLSLSGSVDGKPATGSGRFARDAAGAVRVSDLDIGLGSVRAQGAFDISPASLTSGRLVLRAGDLADIAPLLLTKLAGAVDLDLTLSSEDGRQNLVAKGRVSDFSGFDASLARADIDLSARDVLGRFAADGKVMLERLAVAGVDVPRAEISAEGTREATRLSLGGSVRGIDVAADARLAMRPDETVVTLDSASASRGGQRVTVARGAVFTLRDGTVAVSGLTLNANGGSLAVSGSAGEQLDLSATMRNLPLALAELAAPGLGLAGQLSGEAQITGSPSRPDGRYRLSVSGFTMPQIRDAGLAPLAVEANGTLADGRAGIDASVRGISDAPIRITGSLPTTAEGNLDLAVAGRIDLAVANRLAAADGQRYGGTATADLRLAGTFAAPRAEGTVRLTGGRFEDVVNGILLSDIDATVTGSERELVIQSLAARARNGGRITGSGRIALDPAAGFPGSISLRAANAQLVSNDTTNAIVGFDLSVAGPMATAPRVTGRVTVDNLQIFVPDRLPPSVTPIEVRHKNAPPRVAERVRAQERQQRARAAGGGFDAALDITVDASSGRVLVRGQGINAELGGTLAIRGTSSNPVIDGGFSMRRGTFQVLGRRLTFTRGNVTFPGTLDPQIDFVAEAPAGDVTARVAVDGIASSPQIRFSSSPELPQDEVLARLLFGKPSGNLTAGQALQLAQAVAQFAGGNRVLDDLSRSLGVDAVDIDTDASGNVAVGVGKRINDNIYLGVKQGATPDSSRVTVDIDITDHIKVQGEAGADGSSAVGIGMEWDY</sequence>
<evidence type="ECO:0000256" key="3">
    <source>
        <dbReference type="ARBA" id="ARBA00022989"/>
    </source>
</evidence>
<reference evidence="6 7" key="1">
    <citation type="submission" date="2020-08" db="EMBL/GenBank/DDBJ databases">
        <title>Genomic Encyclopedia of Type Strains, Phase IV (KMG-IV): sequencing the most valuable type-strain genomes for metagenomic binning, comparative biology and taxonomic classification.</title>
        <authorList>
            <person name="Goeker M."/>
        </authorList>
    </citation>
    <scope>NUCLEOTIDE SEQUENCE [LARGE SCALE GENOMIC DNA]</scope>
    <source>
        <strain evidence="6 7">DSM 101465</strain>
    </source>
</reference>
<feature type="domain" description="Translocation and assembly module TamB C-terminal" evidence="5">
    <location>
        <begin position="1087"/>
        <end position="1436"/>
    </location>
</feature>
<evidence type="ECO:0000256" key="4">
    <source>
        <dbReference type="ARBA" id="ARBA00023136"/>
    </source>
</evidence>
<evidence type="ECO:0000313" key="7">
    <source>
        <dbReference type="Proteomes" id="UP000588017"/>
    </source>
</evidence>
<evidence type="ECO:0000256" key="2">
    <source>
        <dbReference type="ARBA" id="ARBA00022692"/>
    </source>
</evidence>
<keyword evidence="7" id="KW-1185">Reference proteome</keyword>
<organism evidence="6 7">
    <name type="scientific">Chelatococcus composti</name>
    <dbReference type="NCBI Taxonomy" id="1743235"/>
    <lineage>
        <taxon>Bacteria</taxon>
        <taxon>Pseudomonadati</taxon>
        <taxon>Pseudomonadota</taxon>
        <taxon>Alphaproteobacteria</taxon>
        <taxon>Hyphomicrobiales</taxon>
        <taxon>Chelatococcaceae</taxon>
        <taxon>Chelatococcus</taxon>
    </lineage>
</organism>
<evidence type="ECO:0000256" key="1">
    <source>
        <dbReference type="ARBA" id="ARBA00004167"/>
    </source>
</evidence>
<dbReference type="PANTHER" id="PTHR36985">
    <property type="entry name" value="TRANSLOCATION AND ASSEMBLY MODULE SUBUNIT TAMB"/>
    <property type="match status" value="1"/>
</dbReference>